<dbReference type="OrthoDB" id="9795923at2"/>
<dbReference type="GO" id="GO:0003677">
    <property type="term" value="F:DNA binding"/>
    <property type="evidence" value="ECO:0007669"/>
    <property type="project" value="UniProtKB-KW"/>
</dbReference>
<dbReference type="Pfam" id="PF02082">
    <property type="entry name" value="Rrf2"/>
    <property type="match status" value="1"/>
</dbReference>
<comment type="caution">
    <text evidence="2">The sequence shown here is derived from an EMBL/GenBank/DDBJ whole genome shotgun (WGS) entry which is preliminary data.</text>
</comment>
<dbReference type="NCBIfam" id="TIGR00738">
    <property type="entry name" value="rrf2_super"/>
    <property type="match status" value="1"/>
</dbReference>
<dbReference type="InterPro" id="IPR036388">
    <property type="entry name" value="WH-like_DNA-bd_sf"/>
</dbReference>
<dbReference type="GO" id="GO:0005829">
    <property type="term" value="C:cytosol"/>
    <property type="evidence" value="ECO:0007669"/>
    <property type="project" value="TreeGrafter"/>
</dbReference>
<dbReference type="SUPFAM" id="SSF46785">
    <property type="entry name" value="Winged helix' DNA-binding domain"/>
    <property type="match status" value="1"/>
</dbReference>
<dbReference type="PROSITE" id="PS51197">
    <property type="entry name" value="HTH_RRF2_2"/>
    <property type="match status" value="1"/>
</dbReference>
<evidence type="ECO:0000256" key="1">
    <source>
        <dbReference type="ARBA" id="ARBA00023125"/>
    </source>
</evidence>
<proteinExistence type="predicted"/>
<dbReference type="PANTHER" id="PTHR33221">
    <property type="entry name" value="WINGED HELIX-TURN-HELIX TRANSCRIPTIONAL REGULATOR, RRF2 FAMILY"/>
    <property type="match status" value="1"/>
</dbReference>
<dbReference type="RefSeq" id="WP_142080828.1">
    <property type="nucleotide sequence ID" value="NZ_VFPT01000001.1"/>
</dbReference>
<name>A0A543KDH1_9RHOB</name>
<organism evidence="2 3">
    <name type="scientific">Roseinatronobacter monicus</name>
    <dbReference type="NCBI Taxonomy" id="393481"/>
    <lineage>
        <taxon>Bacteria</taxon>
        <taxon>Pseudomonadati</taxon>
        <taxon>Pseudomonadota</taxon>
        <taxon>Alphaproteobacteria</taxon>
        <taxon>Rhodobacterales</taxon>
        <taxon>Paracoccaceae</taxon>
        <taxon>Roseinatronobacter</taxon>
    </lineage>
</organism>
<dbReference type="Gene3D" id="1.10.10.10">
    <property type="entry name" value="Winged helix-like DNA-binding domain superfamily/Winged helix DNA-binding domain"/>
    <property type="match status" value="1"/>
</dbReference>
<dbReference type="AlphaFoldDB" id="A0A543KDH1"/>
<dbReference type="PANTHER" id="PTHR33221:SF4">
    <property type="entry name" value="HTH-TYPE TRANSCRIPTIONAL REPRESSOR NSRR"/>
    <property type="match status" value="1"/>
</dbReference>
<dbReference type="GO" id="GO:0003700">
    <property type="term" value="F:DNA-binding transcription factor activity"/>
    <property type="evidence" value="ECO:0007669"/>
    <property type="project" value="TreeGrafter"/>
</dbReference>
<evidence type="ECO:0000313" key="3">
    <source>
        <dbReference type="Proteomes" id="UP000320582"/>
    </source>
</evidence>
<gene>
    <name evidence="2" type="ORF">BD293_1744</name>
</gene>
<accession>A0A543KDH1</accession>
<dbReference type="InterPro" id="IPR036390">
    <property type="entry name" value="WH_DNA-bd_sf"/>
</dbReference>
<keyword evidence="3" id="KW-1185">Reference proteome</keyword>
<dbReference type="InterPro" id="IPR000944">
    <property type="entry name" value="Tscrpt_reg_Rrf2"/>
</dbReference>
<sequence>MRLTTKTNLALRTLMFCAVNKDILVRKQDAAKAINASENHLAQVINKLSQEGFITTLRGRHGGFHLARAADVISVGAVFRAFESGLPFIECFSDKNTCPLKAHCGVRPHLSRAVDSFYSALDELYLNELVSCNSGLEALLSISGPRAPAKCAVQPAPQLAAE</sequence>
<keyword evidence="1" id="KW-0238">DNA-binding</keyword>
<reference evidence="2 3" key="1">
    <citation type="submission" date="2019-06" db="EMBL/GenBank/DDBJ databases">
        <title>Genomic Encyclopedia of Archaeal and Bacterial Type Strains, Phase II (KMG-II): from individual species to whole genera.</title>
        <authorList>
            <person name="Goeker M."/>
        </authorList>
    </citation>
    <scope>NUCLEOTIDE SEQUENCE [LARGE SCALE GENOMIC DNA]</scope>
    <source>
        <strain evidence="2 3">DSM 18423</strain>
    </source>
</reference>
<dbReference type="EMBL" id="VFPT01000001">
    <property type="protein sequence ID" value="TQM93119.1"/>
    <property type="molecule type" value="Genomic_DNA"/>
</dbReference>
<protein>
    <submittedName>
        <fullName evidence="2">BadM/Rrf2 family transcriptional regulator</fullName>
    </submittedName>
</protein>
<evidence type="ECO:0000313" key="2">
    <source>
        <dbReference type="EMBL" id="TQM93119.1"/>
    </source>
</evidence>
<dbReference type="Proteomes" id="UP000320582">
    <property type="component" value="Unassembled WGS sequence"/>
</dbReference>